<dbReference type="OrthoDB" id="105300at2"/>
<dbReference type="Proteomes" id="UP000031518">
    <property type="component" value="Unassembled WGS sequence"/>
</dbReference>
<dbReference type="Pfam" id="PF09752">
    <property type="entry name" value="ABHD18"/>
    <property type="match status" value="1"/>
</dbReference>
<evidence type="ECO:0000313" key="2">
    <source>
        <dbReference type="Proteomes" id="UP000031518"/>
    </source>
</evidence>
<dbReference type="RefSeq" id="WP_060635281.1">
    <property type="nucleotide sequence ID" value="NZ_CBXV010000002.1"/>
</dbReference>
<protein>
    <submittedName>
        <fullName evidence="1">Dienelactone hydrolase-like enzyme</fullName>
    </submittedName>
</protein>
<accession>A0A0B6WV51</accession>
<gene>
    <name evidence="1" type="ORF">PYK22_00627</name>
</gene>
<dbReference type="AlphaFoldDB" id="A0A0B6WV51"/>
<sequence length="346" mass="39963">MPINLFARLMREREIKLARRDTNRRILPFDWGLPLLAPHVNGDDPRHILRAIALEAFQKSDQFFALPPIDDFRFDGETLLWTSAITTPERENNTARARFFAPHRKREDDTKRAVLVLPQWNADEHSHVELCRLLNRFGVAALRLTLPYHEARRPSWMERADYLVSANIGRTLLSMRQAVVDARAAVHWLSEHAGFDQIGIVGSSVGSCTAFLAFVHDERIKTGVFNHVSSYFADVVWRGISTAHVRTGFADEVSLEELRVYWLPISPLPYAARLAKRRDRRPFRFIAARYDLTFPPDLSQQMIAETLRHGLRLDVAWLPCGHYTSGERPWKYLDGWKIASFLLRNL</sequence>
<dbReference type="Gene3D" id="3.40.50.1820">
    <property type="entry name" value="alpha/beta hydrolase"/>
    <property type="match status" value="1"/>
</dbReference>
<reference evidence="1 2" key="2">
    <citation type="submission" date="2015-01" db="EMBL/GenBank/DDBJ databases">
        <title>Complete genome sequence of Pyrinomonas methylaliphatogenes type strain K22T.</title>
        <authorList>
            <person name="Lee K.C.Y."/>
            <person name="Power J.F."/>
            <person name="Dunfield P.F."/>
            <person name="Morgan X.C."/>
            <person name="Huttenhower C."/>
            <person name="Stott M.B."/>
        </authorList>
    </citation>
    <scope>NUCLEOTIDE SEQUENCE [LARGE SCALE GENOMIC DNA]</scope>
    <source>
        <strain evidence="1 2">K22</strain>
    </source>
</reference>
<dbReference type="SUPFAM" id="SSF53474">
    <property type="entry name" value="alpha/beta-Hydrolases"/>
    <property type="match status" value="1"/>
</dbReference>
<dbReference type="STRING" id="454194.PYK22_00627"/>
<keyword evidence="2" id="KW-1185">Reference proteome</keyword>
<organism evidence="1 2">
    <name type="scientific">Pyrinomonas methylaliphatogenes</name>
    <dbReference type="NCBI Taxonomy" id="454194"/>
    <lineage>
        <taxon>Bacteria</taxon>
        <taxon>Pseudomonadati</taxon>
        <taxon>Acidobacteriota</taxon>
        <taxon>Blastocatellia</taxon>
        <taxon>Blastocatellales</taxon>
        <taxon>Pyrinomonadaceae</taxon>
        <taxon>Pyrinomonas</taxon>
    </lineage>
</organism>
<name>A0A0B6WV51_9BACT</name>
<dbReference type="InterPro" id="IPR029058">
    <property type="entry name" value="AB_hydrolase_fold"/>
</dbReference>
<dbReference type="GO" id="GO:0016787">
    <property type="term" value="F:hydrolase activity"/>
    <property type="evidence" value="ECO:0007669"/>
    <property type="project" value="UniProtKB-KW"/>
</dbReference>
<reference evidence="1 2" key="1">
    <citation type="submission" date="2013-12" db="EMBL/GenBank/DDBJ databases">
        <authorList>
            <person name="Stott M."/>
        </authorList>
    </citation>
    <scope>NUCLEOTIDE SEQUENCE [LARGE SCALE GENOMIC DNA]</scope>
    <source>
        <strain evidence="1 2">K22</strain>
    </source>
</reference>
<evidence type="ECO:0000313" key="1">
    <source>
        <dbReference type="EMBL" id="CDM64632.1"/>
    </source>
</evidence>
<keyword evidence="1" id="KW-0378">Hydrolase</keyword>
<dbReference type="EMBL" id="CBXV010000002">
    <property type="protein sequence ID" value="CDM64632.1"/>
    <property type="molecule type" value="Genomic_DNA"/>
</dbReference>
<proteinExistence type="predicted"/>
<dbReference type="InterPro" id="IPR019149">
    <property type="entry name" value="ABHD18"/>
</dbReference>